<reference evidence="1 2" key="1">
    <citation type="submission" date="2019-01" db="EMBL/GenBank/DDBJ databases">
        <title>Complete genome sequence of Cohnella hallensis HS21 isolated from Korean fir (Abies koreana) rhizospheric soil.</title>
        <authorList>
            <person name="Jiang L."/>
            <person name="Kang S.W."/>
            <person name="Kim S."/>
            <person name="Jung J."/>
            <person name="Kim C.Y."/>
            <person name="Kim D.H."/>
            <person name="Kim S.W."/>
            <person name="Lee J."/>
        </authorList>
    </citation>
    <scope>NUCLEOTIDE SEQUENCE [LARGE SCALE GENOMIC DNA]</scope>
    <source>
        <strain evidence="1 2">HS21</strain>
    </source>
</reference>
<sequence>MRKKSLLLLILLVTLFVVSCSSKKQYEEPHFIHYNTSFYAEKESDYTLVLNYLINKNSNDYLVPSEVESIRFKDAKNVEIKKFNFFDSESSKVYKVKNIELNLHFTNLGKENLTELEITFKDKSSKSYKIGNWFFNVESKDSLDKSPIEMGEDYAIVSAVFDGYLINLKNMSGGNATINDLLINLKEVQIDKPSALEFDSSGNVKIKIPATIGDRSYKFYIIRPKVMYTYKGQKHSYFPYASLYGVINVTDADFENEYKKTKTRTLQ</sequence>
<proteinExistence type="predicted"/>
<dbReference type="KEGG" id="cohn:KCTCHS21_40040"/>
<evidence type="ECO:0000313" key="1">
    <source>
        <dbReference type="EMBL" id="BBI34605.1"/>
    </source>
</evidence>
<evidence type="ECO:0008006" key="3">
    <source>
        <dbReference type="Google" id="ProtNLM"/>
    </source>
</evidence>
<keyword evidence="2" id="KW-1185">Reference proteome</keyword>
<gene>
    <name evidence="1" type="ORF">KCTCHS21_40040</name>
</gene>
<protein>
    <recommendedName>
        <fullName evidence="3">Lipoprotein</fullName>
    </recommendedName>
</protein>
<accession>A0A3T1D982</accession>
<dbReference type="PROSITE" id="PS51257">
    <property type="entry name" value="PROKAR_LIPOPROTEIN"/>
    <property type="match status" value="1"/>
</dbReference>
<name>A0A3T1D982_9BACL</name>
<dbReference type="OrthoDB" id="2678012at2"/>
<dbReference type="RefSeq" id="WP_130612210.1">
    <property type="nucleotide sequence ID" value="NZ_AP019400.1"/>
</dbReference>
<dbReference type="AlphaFoldDB" id="A0A3T1D982"/>
<organism evidence="1 2">
    <name type="scientific">Cohnella abietis</name>
    <dbReference type="NCBI Taxonomy" id="2507935"/>
    <lineage>
        <taxon>Bacteria</taxon>
        <taxon>Bacillati</taxon>
        <taxon>Bacillota</taxon>
        <taxon>Bacilli</taxon>
        <taxon>Bacillales</taxon>
        <taxon>Paenibacillaceae</taxon>
        <taxon>Cohnella</taxon>
    </lineage>
</organism>
<evidence type="ECO:0000313" key="2">
    <source>
        <dbReference type="Proteomes" id="UP000289856"/>
    </source>
</evidence>
<dbReference type="EMBL" id="AP019400">
    <property type="protein sequence ID" value="BBI34605.1"/>
    <property type="molecule type" value="Genomic_DNA"/>
</dbReference>
<dbReference type="Proteomes" id="UP000289856">
    <property type="component" value="Chromosome"/>
</dbReference>